<dbReference type="GO" id="GO:0016020">
    <property type="term" value="C:membrane"/>
    <property type="evidence" value="ECO:0007669"/>
    <property type="project" value="UniProtKB-SubCell"/>
</dbReference>
<name>A0A445G8R2_GLYSO</name>
<keyword evidence="3" id="KW-0808">Transferase</keyword>
<organism evidence="6 7">
    <name type="scientific">Glycine soja</name>
    <name type="common">Wild soybean</name>
    <dbReference type="NCBI Taxonomy" id="3848"/>
    <lineage>
        <taxon>Eukaryota</taxon>
        <taxon>Viridiplantae</taxon>
        <taxon>Streptophyta</taxon>
        <taxon>Embryophyta</taxon>
        <taxon>Tracheophyta</taxon>
        <taxon>Spermatophyta</taxon>
        <taxon>Magnoliopsida</taxon>
        <taxon>eudicotyledons</taxon>
        <taxon>Gunneridae</taxon>
        <taxon>Pentapetalae</taxon>
        <taxon>rosids</taxon>
        <taxon>fabids</taxon>
        <taxon>Fabales</taxon>
        <taxon>Fabaceae</taxon>
        <taxon>Papilionoideae</taxon>
        <taxon>50 kb inversion clade</taxon>
        <taxon>NPAAA clade</taxon>
        <taxon>indigoferoid/millettioid clade</taxon>
        <taxon>Phaseoleae</taxon>
        <taxon>Glycine</taxon>
        <taxon>Glycine subgen. Soja</taxon>
    </lineage>
</organism>
<dbReference type="PANTHER" id="PTHR31042">
    <property type="entry name" value="CORE-2/I-BRANCHING BETA-1,6-N-ACETYLGLUCOSAMINYLTRANSFERASE FAMILY PROTEIN-RELATED"/>
    <property type="match status" value="1"/>
</dbReference>
<proteinExistence type="predicted"/>
<comment type="subcellular location">
    <subcellularLocation>
        <location evidence="1">Membrane</location>
        <topology evidence="1">Single-pass type II membrane protein</topology>
    </subcellularLocation>
</comment>
<dbReference type="PANTHER" id="PTHR31042:SF70">
    <property type="entry name" value="OS01G0695200 PROTEIN"/>
    <property type="match status" value="1"/>
</dbReference>
<evidence type="ECO:0000313" key="7">
    <source>
        <dbReference type="Proteomes" id="UP000289340"/>
    </source>
</evidence>
<keyword evidence="5" id="KW-0325">Glycoprotein</keyword>
<keyword evidence="2" id="KW-0328">Glycosyltransferase</keyword>
<evidence type="ECO:0000256" key="1">
    <source>
        <dbReference type="ARBA" id="ARBA00004606"/>
    </source>
</evidence>
<evidence type="ECO:0000256" key="3">
    <source>
        <dbReference type="ARBA" id="ARBA00022679"/>
    </source>
</evidence>
<evidence type="ECO:0000313" key="6">
    <source>
        <dbReference type="EMBL" id="RZB57583.1"/>
    </source>
</evidence>
<evidence type="ECO:0000256" key="4">
    <source>
        <dbReference type="ARBA" id="ARBA00023136"/>
    </source>
</evidence>
<dbReference type="GO" id="GO:0016757">
    <property type="term" value="F:glycosyltransferase activity"/>
    <property type="evidence" value="ECO:0007669"/>
    <property type="project" value="UniProtKB-KW"/>
</dbReference>
<keyword evidence="4" id="KW-0472">Membrane</keyword>
<dbReference type="InterPro" id="IPR044174">
    <property type="entry name" value="BC10-like"/>
</dbReference>
<protein>
    <submittedName>
        <fullName evidence="6">Uncharacterized protein</fullName>
    </submittedName>
</protein>
<comment type="caution">
    <text evidence="6">The sequence shown here is derived from an EMBL/GenBank/DDBJ whole genome shotgun (WGS) entry which is preliminary data.</text>
</comment>
<sequence length="109" mass="12842">MVSPRSFVDSFLDAKEGRYNPKMSPKIPRGKWRKGSQHAEMVVDDDVIFSVFKKYCKMHDLEGELERRTLTYNLWNQSTTKMENKGWDPITFGYSNASPQRIKEIKVFF</sequence>
<dbReference type="InterPro" id="IPR003406">
    <property type="entry name" value="Glyco_trans_14"/>
</dbReference>
<dbReference type="Proteomes" id="UP000289340">
    <property type="component" value="Chromosome 17"/>
</dbReference>
<accession>A0A445G8R2</accession>
<dbReference type="EMBL" id="QZWG01000017">
    <property type="protein sequence ID" value="RZB57583.1"/>
    <property type="molecule type" value="Genomic_DNA"/>
</dbReference>
<evidence type="ECO:0000256" key="2">
    <source>
        <dbReference type="ARBA" id="ARBA00022676"/>
    </source>
</evidence>
<reference evidence="6 7" key="1">
    <citation type="submission" date="2018-09" db="EMBL/GenBank/DDBJ databases">
        <title>A high-quality reference genome of wild soybean provides a powerful tool to mine soybean genomes.</title>
        <authorList>
            <person name="Xie M."/>
            <person name="Chung C.Y.L."/>
            <person name="Li M.-W."/>
            <person name="Wong F.-L."/>
            <person name="Chan T.-F."/>
            <person name="Lam H.-M."/>
        </authorList>
    </citation>
    <scope>NUCLEOTIDE SEQUENCE [LARGE SCALE GENOMIC DNA]</scope>
    <source>
        <strain evidence="7">cv. W05</strain>
        <tissue evidence="6">Hypocotyl of etiolated seedlings</tissue>
    </source>
</reference>
<gene>
    <name evidence="6" type="ORF">D0Y65_046317</name>
</gene>
<dbReference type="AlphaFoldDB" id="A0A445G8R2"/>
<keyword evidence="7" id="KW-1185">Reference proteome</keyword>
<dbReference type="Pfam" id="PF02485">
    <property type="entry name" value="Branch"/>
    <property type="match status" value="1"/>
</dbReference>
<evidence type="ECO:0000256" key="5">
    <source>
        <dbReference type="ARBA" id="ARBA00023180"/>
    </source>
</evidence>